<evidence type="ECO:0000313" key="5">
    <source>
        <dbReference type="EMBL" id="NOV04389.1"/>
    </source>
</evidence>
<dbReference type="Pfam" id="PF00728">
    <property type="entry name" value="Glyco_hydro_20"/>
    <property type="match status" value="1"/>
</dbReference>
<feature type="domain" description="F5/8 type C" evidence="4">
    <location>
        <begin position="36"/>
        <end position="182"/>
    </location>
</feature>
<comment type="caution">
    <text evidence="5">The sequence shown here is derived from an EMBL/GenBank/DDBJ whole genome shotgun (WGS) entry which is preliminary data.</text>
</comment>
<dbReference type="SUPFAM" id="SSF49785">
    <property type="entry name" value="Galactose-binding domain-like"/>
    <property type="match status" value="1"/>
</dbReference>
<dbReference type="Proteomes" id="UP000618579">
    <property type="component" value="Unassembled WGS sequence"/>
</dbReference>
<dbReference type="InterPro" id="IPR015882">
    <property type="entry name" value="HEX_bac_N"/>
</dbReference>
<dbReference type="Gene3D" id="3.30.379.10">
    <property type="entry name" value="Chitobiase/beta-hexosaminidase domain 2-like"/>
    <property type="match status" value="1"/>
</dbReference>
<dbReference type="InterPro" id="IPR029018">
    <property type="entry name" value="Hex-like_dom2"/>
</dbReference>
<dbReference type="InterPro" id="IPR015883">
    <property type="entry name" value="Glyco_hydro_20_cat"/>
</dbReference>
<dbReference type="PANTHER" id="PTHR43678:SF1">
    <property type="entry name" value="BETA-N-ACETYLHEXOSAMINIDASE"/>
    <property type="match status" value="1"/>
</dbReference>
<sequence length="471" mass="52610">MKFKTKGTIKLALLFIFAFVVYMLPGIVASAAGSQSSNPNLALGKSVTYSGVEGGMSGGNWKYPQFVGGKAVDGDPSTRWSADKVDYQWLIVDLGEGKEVSKIVINFHVTSPDYAVFVSKDGKTYESVYQVTNGPSGVSVSKEIEFSRQPVRYIKYEQYKQWKHTNNQYYGSSIYELEAYEHANDTAAKVLKEAESGPLKLSEDGRRLLLPQVSEDYIIRLYGSDTKEVIALDGTVTKPLVDMGVNLLYKVENKHDPSDVATSQQDIRFVVPGQYTREAGDNSVPDVLPGLREWKGHTGNFVLTESSRIVTLDDSLNEMARTIQFYFKNMLHRDIPIGSGEAQPGDIVLKLAAGQSILGEEGYTLDIRDMIVISASKAKGILYGGISITQMLYQDKNHVHVPKGLARDYPKYGVRSGMIDVGRMYIPLEYLQEMTMYMAWFKLNEVQVHVNDYWGNSGYSAFRLESTKYPQ</sequence>
<reference evidence="5 6" key="1">
    <citation type="submission" date="2019-10" db="EMBL/GenBank/DDBJ databases">
        <title>Description of Paenibacillus pedi sp. nov.</title>
        <authorList>
            <person name="Carlier A."/>
            <person name="Qi S."/>
        </authorList>
    </citation>
    <scope>NUCLEOTIDE SEQUENCE [LARGE SCALE GENOMIC DNA]</scope>
    <source>
        <strain evidence="5 6">LMG 31457</strain>
    </source>
</reference>
<protein>
    <submittedName>
        <fullName evidence="5">Family 20 glycosylhydrolase</fullName>
    </submittedName>
</protein>
<evidence type="ECO:0000256" key="1">
    <source>
        <dbReference type="ARBA" id="ARBA00006285"/>
    </source>
</evidence>
<dbReference type="EMBL" id="WHNZ01000082">
    <property type="protein sequence ID" value="NOV04389.1"/>
    <property type="molecule type" value="Genomic_DNA"/>
</dbReference>
<evidence type="ECO:0000313" key="6">
    <source>
        <dbReference type="Proteomes" id="UP000618579"/>
    </source>
</evidence>
<keyword evidence="3" id="KW-0326">Glycosidase</keyword>
<dbReference type="InterPro" id="IPR017853">
    <property type="entry name" value="GH"/>
</dbReference>
<dbReference type="SUPFAM" id="SSF55545">
    <property type="entry name" value="beta-N-acetylhexosaminidase-like domain"/>
    <property type="match status" value="1"/>
</dbReference>
<dbReference type="PROSITE" id="PS50022">
    <property type="entry name" value="FA58C_3"/>
    <property type="match status" value="1"/>
</dbReference>
<keyword evidence="2" id="KW-0378">Hydrolase</keyword>
<comment type="similarity">
    <text evidence="1">Belongs to the glycosyl hydrolase 20 family.</text>
</comment>
<dbReference type="InterPro" id="IPR008979">
    <property type="entry name" value="Galactose-bd-like_sf"/>
</dbReference>
<dbReference type="InterPro" id="IPR000421">
    <property type="entry name" value="FA58C"/>
</dbReference>
<feature type="non-terminal residue" evidence="5">
    <location>
        <position position="471"/>
    </location>
</feature>
<organism evidence="5 6">
    <name type="scientific">Paenibacillus planticolens</name>
    <dbReference type="NCBI Taxonomy" id="2654976"/>
    <lineage>
        <taxon>Bacteria</taxon>
        <taxon>Bacillati</taxon>
        <taxon>Bacillota</taxon>
        <taxon>Bacilli</taxon>
        <taxon>Bacillales</taxon>
        <taxon>Paenibacillaceae</taxon>
        <taxon>Paenibacillus</taxon>
    </lineage>
</organism>
<dbReference type="RefSeq" id="WP_171687198.1">
    <property type="nucleotide sequence ID" value="NZ_WHNZ01000082.1"/>
</dbReference>
<evidence type="ECO:0000259" key="4">
    <source>
        <dbReference type="PROSITE" id="PS50022"/>
    </source>
</evidence>
<dbReference type="SUPFAM" id="SSF51445">
    <property type="entry name" value="(Trans)glycosidases"/>
    <property type="match status" value="1"/>
</dbReference>
<dbReference type="Pfam" id="PF22633">
    <property type="entry name" value="F5_F8_type_C_2"/>
    <property type="match status" value="1"/>
</dbReference>
<evidence type="ECO:0000256" key="2">
    <source>
        <dbReference type="ARBA" id="ARBA00022801"/>
    </source>
</evidence>
<dbReference type="Gene3D" id="2.60.120.260">
    <property type="entry name" value="Galactose-binding domain-like"/>
    <property type="match status" value="1"/>
</dbReference>
<dbReference type="Gene3D" id="3.20.20.80">
    <property type="entry name" value="Glycosidases"/>
    <property type="match status" value="1"/>
</dbReference>
<gene>
    <name evidence="5" type="ORF">GC097_30895</name>
</gene>
<keyword evidence="6" id="KW-1185">Reference proteome</keyword>
<evidence type="ECO:0000256" key="3">
    <source>
        <dbReference type="ARBA" id="ARBA00023295"/>
    </source>
</evidence>
<accession>A0ABX1ZWG2</accession>
<dbReference type="Pfam" id="PF02838">
    <property type="entry name" value="Glyco_hydro_20b"/>
    <property type="match status" value="1"/>
</dbReference>
<name>A0ABX1ZWG2_9BACL</name>
<dbReference type="PANTHER" id="PTHR43678">
    <property type="entry name" value="PUTATIVE (AFU_ORTHOLOGUE AFUA_2G00640)-RELATED"/>
    <property type="match status" value="1"/>
</dbReference>
<proteinExistence type="inferred from homology"/>
<dbReference type="InterPro" id="IPR052764">
    <property type="entry name" value="GH20_Enzymes"/>
</dbReference>